<evidence type="ECO:0000256" key="1">
    <source>
        <dbReference type="ARBA" id="ARBA00004496"/>
    </source>
</evidence>
<evidence type="ECO:0000256" key="2">
    <source>
        <dbReference type="ARBA" id="ARBA00007391"/>
    </source>
</evidence>
<evidence type="ECO:0000256" key="9">
    <source>
        <dbReference type="ARBA" id="ARBA00022763"/>
    </source>
</evidence>
<reference evidence="15 16" key="1">
    <citation type="submission" date="2020-08" db="EMBL/GenBank/DDBJ databases">
        <title>Dyella sp. G9 isolated from forest soil.</title>
        <authorList>
            <person name="Fu J."/>
            <person name="Qiu L."/>
        </authorList>
    </citation>
    <scope>NUCLEOTIDE SEQUENCE [LARGE SCALE GENOMIC DNA]</scope>
    <source>
        <strain evidence="15 16">G9</strain>
    </source>
</reference>
<evidence type="ECO:0000313" key="15">
    <source>
        <dbReference type="EMBL" id="QNK03920.1"/>
    </source>
</evidence>
<dbReference type="InterPro" id="IPR023073">
    <property type="entry name" value="DnaE2"/>
</dbReference>
<keyword evidence="10 13" id="KW-0239">DNA-directed DNA polymerase</keyword>
<evidence type="ECO:0000256" key="7">
    <source>
        <dbReference type="ARBA" id="ARBA00022695"/>
    </source>
</evidence>
<comment type="catalytic activity">
    <reaction evidence="12 13">
        <text>DNA(n) + a 2'-deoxyribonucleoside 5'-triphosphate = DNA(n+1) + diphosphate</text>
        <dbReference type="Rhea" id="RHEA:22508"/>
        <dbReference type="Rhea" id="RHEA-COMP:17339"/>
        <dbReference type="Rhea" id="RHEA-COMP:17340"/>
        <dbReference type="ChEBI" id="CHEBI:33019"/>
        <dbReference type="ChEBI" id="CHEBI:61560"/>
        <dbReference type="ChEBI" id="CHEBI:173112"/>
        <dbReference type="EC" id="2.7.7.7"/>
    </reaction>
</comment>
<keyword evidence="16" id="KW-1185">Reference proteome</keyword>
<proteinExistence type="inferred from homology"/>
<dbReference type="NCBIfam" id="TIGR00594">
    <property type="entry name" value="polc"/>
    <property type="match status" value="1"/>
</dbReference>
<feature type="domain" description="Polymerase/histidinol phosphatase N-terminal" evidence="14">
    <location>
        <begin position="5"/>
        <end position="72"/>
    </location>
</feature>
<dbReference type="Pfam" id="PF01336">
    <property type="entry name" value="tRNA_anti-codon"/>
    <property type="match status" value="1"/>
</dbReference>
<dbReference type="CDD" id="cd04485">
    <property type="entry name" value="DnaE_OBF"/>
    <property type="match status" value="1"/>
</dbReference>
<evidence type="ECO:0000313" key="16">
    <source>
        <dbReference type="Proteomes" id="UP000515873"/>
    </source>
</evidence>
<evidence type="ECO:0000259" key="14">
    <source>
        <dbReference type="SMART" id="SM00481"/>
    </source>
</evidence>
<keyword evidence="9 13" id="KW-0227">DNA damage</keyword>
<dbReference type="InterPro" id="IPR011708">
    <property type="entry name" value="DNA_pol3_alpha_NTPase_dom"/>
</dbReference>
<protein>
    <recommendedName>
        <fullName evidence="4 13">Error-prone DNA polymerase</fullName>
        <ecNumber evidence="3 13">2.7.7.7</ecNumber>
    </recommendedName>
</protein>
<dbReference type="AlphaFoldDB" id="A0A7G8QAW2"/>
<dbReference type="PANTHER" id="PTHR32294">
    <property type="entry name" value="DNA POLYMERASE III SUBUNIT ALPHA"/>
    <property type="match status" value="1"/>
</dbReference>
<dbReference type="GO" id="GO:0003676">
    <property type="term" value="F:nucleic acid binding"/>
    <property type="evidence" value="ECO:0007669"/>
    <property type="project" value="InterPro"/>
</dbReference>
<dbReference type="GO" id="GO:0003887">
    <property type="term" value="F:DNA-directed DNA polymerase activity"/>
    <property type="evidence" value="ECO:0007669"/>
    <property type="project" value="UniProtKB-UniRule"/>
</dbReference>
<organism evidence="15 16">
    <name type="scientific">Dyella telluris</name>
    <dbReference type="NCBI Taxonomy" id="2763498"/>
    <lineage>
        <taxon>Bacteria</taxon>
        <taxon>Pseudomonadati</taxon>
        <taxon>Pseudomonadota</taxon>
        <taxon>Gammaproteobacteria</taxon>
        <taxon>Lysobacterales</taxon>
        <taxon>Rhodanobacteraceae</taxon>
        <taxon>Dyella</taxon>
    </lineage>
</organism>
<comment type="subcellular location">
    <subcellularLocation>
        <location evidence="1 13">Cytoplasm</location>
    </subcellularLocation>
</comment>
<comment type="function">
    <text evidence="13">DNA polymerase involved in damage-induced mutagenesis and translesion synthesis (TLS). It is not the major replicative DNA polymerase.</text>
</comment>
<keyword evidence="6 13" id="KW-0808">Transferase</keyword>
<evidence type="ECO:0000256" key="11">
    <source>
        <dbReference type="ARBA" id="ARBA00023204"/>
    </source>
</evidence>
<evidence type="ECO:0000256" key="4">
    <source>
        <dbReference type="ARBA" id="ARBA00017273"/>
    </source>
</evidence>
<evidence type="ECO:0000256" key="8">
    <source>
        <dbReference type="ARBA" id="ARBA00022705"/>
    </source>
</evidence>
<dbReference type="GO" id="GO:0006260">
    <property type="term" value="P:DNA replication"/>
    <property type="evidence" value="ECO:0007669"/>
    <property type="project" value="UniProtKB-KW"/>
</dbReference>
<gene>
    <name evidence="13" type="primary">dnaE2</name>
    <name evidence="15" type="ORF">H8F01_19380</name>
</gene>
<dbReference type="CDD" id="cd07434">
    <property type="entry name" value="PHP_PolIIIA_DnaE2"/>
    <property type="match status" value="1"/>
</dbReference>
<keyword evidence="7 13" id="KW-0548">Nucleotidyltransferase</keyword>
<dbReference type="SMART" id="SM00481">
    <property type="entry name" value="POLIIIAc"/>
    <property type="match status" value="1"/>
</dbReference>
<dbReference type="Gene3D" id="1.10.150.870">
    <property type="match status" value="1"/>
</dbReference>
<sequence>MAGYAELHCLSNFSFQRGASSAQELFERARACGYRALAITDECSLAGIVRAYEASRDTGLPLIVGAEFQVEHGPKLVLLCENLQGYIALCALITRGRRVAEKGTYRVTREDFADGLPGTLALWLPSAELQPAHGAWLRILFEDRLWLAVELHRGPDDAQRLADLQALADSLVLPMVATGDVHMHVRRRRALQDVMTAIRHHRTVADAGDLLFPNGERHLRTPEALSAIYPEALLAESLRIAGRCHFVMTDISYRYPAELVPAGETPTTWLRQLTEDGLKWRWPQGEPTKVRDQIEYELDLVEKLKYEPYFLTVHEIVSFARSKDILCQGRGSAANSAVCYALGVTAVDPATTTLLVERFISAERNEPPDIDIDFEHERREEVIQHIYQKYGRERAALAATVISYRGRSAVRDVARVLGLPSDQIDLLSRTFAWQDGEDPVEERLRERGFDPESPLLRRVIALTAELTGFPRHLSQHVGGFVISDQPLSHLVPVENASMPDRTIIQWDKDDLDTMRLLKVDCLALGMLTCIRKCLKLLEVHHDRVETLASMPKEDPATYRLIQAADTIGVFQIESRAQMAMLPRHRPENFYDLVIQVAIVRPGPIQGDMVHPYLRRKRGEEEVTYPSEKLRSVFERTLGVPLFQEQVMKLAIEAAEYTPGEADQLRRSMAAWRRNGDMEIHRQRLMAGMLKNGFTPEFAARLFEQIKGFGSYGFPESHAASFALLVYASCWLKCHYRAAFMCALLNAQPMGFYGPSQIVQDLQRHGVKVRPVDVRYSDWDNTLEDDALSRGGYALRLGFRQVRGCRQDMMESLMAARVRRPFDDVADLCARAGLNRHQQEALAEADALRGLTGHRHRARWAMAGIEAQLPLFGNTSPVEDDVVLPPPSQGENTLADYARTGLSLGPHPVQQIRSRLRAAQCVDSRSLQHRPHASHVRAAGLVTQRQRPQTASGVTFITLEDEFGPINVVVWSHVAERQRRIFLESRLLGVDGRWEHADGVSHLIAHRLHDLSELLGSLDSRSRDFH</sequence>
<dbReference type="PANTHER" id="PTHR32294:SF4">
    <property type="entry name" value="ERROR-PRONE DNA POLYMERASE"/>
    <property type="match status" value="1"/>
</dbReference>
<evidence type="ECO:0000256" key="6">
    <source>
        <dbReference type="ARBA" id="ARBA00022679"/>
    </source>
</evidence>
<dbReference type="NCBIfam" id="NF004225">
    <property type="entry name" value="PRK05672.1"/>
    <property type="match status" value="1"/>
</dbReference>
<name>A0A7G8QAW2_9GAMM</name>
<dbReference type="InterPro" id="IPR016195">
    <property type="entry name" value="Pol/histidinol_Pase-like"/>
</dbReference>
<evidence type="ECO:0000256" key="10">
    <source>
        <dbReference type="ARBA" id="ARBA00022932"/>
    </source>
</evidence>
<evidence type="ECO:0000256" key="3">
    <source>
        <dbReference type="ARBA" id="ARBA00012417"/>
    </source>
</evidence>
<dbReference type="KEGG" id="dtl:H8F01_19380"/>
<comment type="similarity">
    <text evidence="2 13">Belongs to the DNA polymerase type-C family. DnaE2 subfamily.</text>
</comment>
<dbReference type="EMBL" id="CP060412">
    <property type="protein sequence ID" value="QNK03920.1"/>
    <property type="molecule type" value="Genomic_DNA"/>
</dbReference>
<dbReference type="InterPro" id="IPR029460">
    <property type="entry name" value="DNAPol_HHH"/>
</dbReference>
<dbReference type="Gene3D" id="3.20.20.140">
    <property type="entry name" value="Metal-dependent hydrolases"/>
    <property type="match status" value="1"/>
</dbReference>
<dbReference type="GO" id="GO:0006281">
    <property type="term" value="P:DNA repair"/>
    <property type="evidence" value="ECO:0007669"/>
    <property type="project" value="UniProtKB-UniRule"/>
</dbReference>
<dbReference type="InterPro" id="IPR003141">
    <property type="entry name" value="Pol/His_phosphatase_N"/>
</dbReference>
<dbReference type="RefSeq" id="WP_187059383.1">
    <property type="nucleotide sequence ID" value="NZ_CP060412.1"/>
</dbReference>
<dbReference type="InterPro" id="IPR004365">
    <property type="entry name" value="NA-bd_OB_tRNA"/>
</dbReference>
<dbReference type="Proteomes" id="UP000515873">
    <property type="component" value="Chromosome"/>
</dbReference>
<keyword evidence="11 13" id="KW-0234">DNA repair</keyword>
<dbReference type="SUPFAM" id="SSF89550">
    <property type="entry name" value="PHP domain-like"/>
    <property type="match status" value="1"/>
</dbReference>
<dbReference type="Pfam" id="PF14579">
    <property type="entry name" value="HHH_6"/>
    <property type="match status" value="1"/>
</dbReference>
<dbReference type="GO" id="GO:0008408">
    <property type="term" value="F:3'-5' exonuclease activity"/>
    <property type="evidence" value="ECO:0007669"/>
    <property type="project" value="InterPro"/>
</dbReference>
<dbReference type="EC" id="2.7.7.7" evidence="3 13"/>
<dbReference type="InterPro" id="IPR004805">
    <property type="entry name" value="DnaE2/DnaE/PolC"/>
</dbReference>
<dbReference type="Pfam" id="PF17657">
    <property type="entry name" value="DNA_pol3_finger"/>
    <property type="match status" value="1"/>
</dbReference>
<accession>A0A7G8QAW2</accession>
<dbReference type="GO" id="GO:0005737">
    <property type="term" value="C:cytoplasm"/>
    <property type="evidence" value="ECO:0007669"/>
    <property type="project" value="UniProtKB-SubCell"/>
</dbReference>
<evidence type="ECO:0000256" key="13">
    <source>
        <dbReference type="HAMAP-Rule" id="MF_01902"/>
    </source>
</evidence>
<dbReference type="InterPro" id="IPR004013">
    <property type="entry name" value="PHP_dom"/>
</dbReference>
<dbReference type="Pfam" id="PF02811">
    <property type="entry name" value="PHP"/>
    <property type="match status" value="1"/>
</dbReference>
<dbReference type="HAMAP" id="MF_01902">
    <property type="entry name" value="DNApol_error_prone"/>
    <property type="match status" value="1"/>
</dbReference>
<evidence type="ECO:0000256" key="5">
    <source>
        <dbReference type="ARBA" id="ARBA00022490"/>
    </source>
</evidence>
<dbReference type="Pfam" id="PF07733">
    <property type="entry name" value="DNA_pol3_alpha"/>
    <property type="match status" value="1"/>
</dbReference>
<dbReference type="InterPro" id="IPR040982">
    <property type="entry name" value="DNA_pol3_finger"/>
</dbReference>
<evidence type="ECO:0000256" key="12">
    <source>
        <dbReference type="ARBA" id="ARBA00049244"/>
    </source>
</evidence>
<keyword evidence="8 13" id="KW-0235">DNA replication</keyword>
<keyword evidence="5 13" id="KW-0963">Cytoplasm</keyword>